<reference evidence="2" key="2">
    <citation type="journal article" date="2024" name="Plant">
        <title>Genomic evolution and insights into agronomic trait innovations of Sesamum species.</title>
        <authorList>
            <person name="Miao H."/>
            <person name="Wang L."/>
            <person name="Qu L."/>
            <person name="Liu H."/>
            <person name="Sun Y."/>
            <person name="Le M."/>
            <person name="Wang Q."/>
            <person name="Wei S."/>
            <person name="Zheng Y."/>
            <person name="Lin W."/>
            <person name="Duan Y."/>
            <person name="Cao H."/>
            <person name="Xiong S."/>
            <person name="Wang X."/>
            <person name="Wei L."/>
            <person name="Li C."/>
            <person name="Ma Q."/>
            <person name="Ju M."/>
            <person name="Zhao R."/>
            <person name="Li G."/>
            <person name="Mu C."/>
            <person name="Tian Q."/>
            <person name="Mei H."/>
            <person name="Zhang T."/>
            <person name="Gao T."/>
            <person name="Zhang H."/>
        </authorList>
    </citation>
    <scope>NUCLEOTIDE SEQUENCE</scope>
    <source>
        <strain evidence="2">K16</strain>
    </source>
</reference>
<accession>A0AAE1WF53</accession>
<dbReference type="EMBL" id="JACGWL010000011">
    <property type="protein sequence ID" value="KAK4392273.1"/>
    <property type="molecule type" value="Genomic_DNA"/>
</dbReference>
<reference evidence="2" key="1">
    <citation type="submission" date="2020-06" db="EMBL/GenBank/DDBJ databases">
        <authorList>
            <person name="Li T."/>
            <person name="Hu X."/>
            <person name="Zhang T."/>
            <person name="Song X."/>
            <person name="Zhang H."/>
            <person name="Dai N."/>
            <person name="Sheng W."/>
            <person name="Hou X."/>
            <person name="Wei L."/>
        </authorList>
    </citation>
    <scope>NUCLEOTIDE SEQUENCE</scope>
    <source>
        <strain evidence="2">K16</strain>
        <tissue evidence="2">Leaf</tissue>
    </source>
</reference>
<evidence type="ECO:0000313" key="2">
    <source>
        <dbReference type="EMBL" id="KAK4392273.1"/>
    </source>
</evidence>
<organism evidence="2 3">
    <name type="scientific">Sesamum angolense</name>
    <dbReference type="NCBI Taxonomy" id="2727404"/>
    <lineage>
        <taxon>Eukaryota</taxon>
        <taxon>Viridiplantae</taxon>
        <taxon>Streptophyta</taxon>
        <taxon>Embryophyta</taxon>
        <taxon>Tracheophyta</taxon>
        <taxon>Spermatophyta</taxon>
        <taxon>Magnoliopsida</taxon>
        <taxon>eudicotyledons</taxon>
        <taxon>Gunneridae</taxon>
        <taxon>Pentapetalae</taxon>
        <taxon>asterids</taxon>
        <taxon>lamiids</taxon>
        <taxon>Lamiales</taxon>
        <taxon>Pedaliaceae</taxon>
        <taxon>Sesamum</taxon>
    </lineage>
</organism>
<feature type="region of interest" description="Disordered" evidence="1">
    <location>
        <begin position="92"/>
        <end position="124"/>
    </location>
</feature>
<evidence type="ECO:0000313" key="3">
    <source>
        <dbReference type="Proteomes" id="UP001289374"/>
    </source>
</evidence>
<gene>
    <name evidence="2" type="ORF">Sango_2005100</name>
</gene>
<sequence>MAQELHGLDFWLPSEFLTDDDLLTDFKTDRLGTRGTDDFSYGFPNSFGVGSDVSSPVESVTGAMETESDEDDLITELTRKFAYSTLQDSKLSSDYTTKGWKPSGSPRSTLCGLKPVSSGGSNSVSRVCLPQDGRSALRWDLLNAAGEEVTRTRMIEEAAAFYTTKLFAPPPKPSPVTVPQQNPNSASGFYPSQFQRQAQLPYEQFQAVQFRQMKQHQVIDGVNGQGVMGYQLHNGSINGAGERAQGLSLSAWPPTLQQSQQQQQPVSGMRAVLFGETGAKKERVGTGVFMPRRFGSNPTGARKESGCSTVLLPDRLVHTMNLDLDAPVQSNGGFTTQYNAVSKHIGITMKAHERRSLRPQPVMNQELRLPQEWTY</sequence>
<dbReference type="PANTHER" id="PTHR33356:SF5">
    <property type="entry name" value="TIP41-LIKE PROTEIN"/>
    <property type="match status" value="1"/>
</dbReference>
<keyword evidence="3" id="KW-1185">Reference proteome</keyword>
<comment type="caution">
    <text evidence="2">The sequence shown here is derived from an EMBL/GenBank/DDBJ whole genome shotgun (WGS) entry which is preliminary data.</text>
</comment>
<dbReference type="AlphaFoldDB" id="A0AAE1WF53"/>
<proteinExistence type="predicted"/>
<dbReference type="PANTHER" id="PTHR33356">
    <property type="entry name" value="TIP41-LIKE PROTEIN"/>
    <property type="match status" value="1"/>
</dbReference>
<name>A0AAE1WF53_9LAMI</name>
<protein>
    <submittedName>
        <fullName evidence="2">Uncharacterized protein</fullName>
    </submittedName>
</protein>
<evidence type="ECO:0000256" key="1">
    <source>
        <dbReference type="SAM" id="MobiDB-lite"/>
    </source>
</evidence>
<dbReference type="Proteomes" id="UP001289374">
    <property type="component" value="Unassembled WGS sequence"/>
</dbReference>